<proteinExistence type="predicted"/>
<protein>
    <submittedName>
        <fullName evidence="1">Uncharacterized protein</fullName>
    </submittedName>
</protein>
<organism evidence="1 2">
    <name type="scientific">Kipferlia bialata</name>
    <dbReference type="NCBI Taxonomy" id="797122"/>
    <lineage>
        <taxon>Eukaryota</taxon>
        <taxon>Metamonada</taxon>
        <taxon>Carpediemonas-like organisms</taxon>
        <taxon>Kipferlia</taxon>
    </lineage>
</organism>
<reference evidence="1 2" key="1">
    <citation type="journal article" date="2018" name="PLoS ONE">
        <title>The draft genome of Kipferlia bialata reveals reductive genome evolution in fornicate parasites.</title>
        <authorList>
            <person name="Tanifuji G."/>
            <person name="Takabayashi S."/>
            <person name="Kume K."/>
            <person name="Takagi M."/>
            <person name="Nakayama T."/>
            <person name="Kamikawa R."/>
            <person name="Inagaki Y."/>
            <person name="Hashimoto T."/>
        </authorList>
    </citation>
    <scope>NUCLEOTIDE SEQUENCE [LARGE SCALE GENOMIC DNA]</scope>
    <source>
        <strain evidence="1">NY0173</strain>
    </source>
</reference>
<sequence length="170" mass="18223">MESLPHIPFYPECVCCERGCLSRVPQDVRPGLMETYDMCLGTCPTGPGYCIEVAPQECACTKCGFDLASETCLGWCQYPTACLLVANATCTCTQCGWASKDMDLCAGFCGKGSGSVCMQPDRDSGCTCTDYNQCIYDYATESCLGLCGDGFDCIESQPTVCTCAESPDSY</sequence>
<evidence type="ECO:0000313" key="1">
    <source>
        <dbReference type="EMBL" id="GCA62495.1"/>
    </source>
</evidence>
<accession>A0A391NKW8</accession>
<dbReference type="EMBL" id="BDIP01000787">
    <property type="protein sequence ID" value="GCA62495.1"/>
    <property type="molecule type" value="Genomic_DNA"/>
</dbReference>
<gene>
    <name evidence="1" type="ORF">KIPB_003901</name>
</gene>
<name>A0A391NKW8_9EUKA</name>
<dbReference type="AlphaFoldDB" id="A0A391NKW8"/>
<dbReference type="Proteomes" id="UP000265618">
    <property type="component" value="Unassembled WGS sequence"/>
</dbReference>
<comment type="caution">
    <text evidence="1">The sequence shown here is derived from an EMBL/GenBank/DDBJ whole genome shotgun (WGS) entry which is preliminary data.</text>
</comment>
<evidence type="ECO:0000313" key="2">
    <source>
        <dbReference type="Proteomes" id="UP000265618"/>
    </source>
</evidence>
<keyword evidence="2" id="KW-1185">Reference proteome</keyword>